<dbReference type="OrthoDB" id="2974133at2"/>
<evidence type="ECO:0000256" key="1">
    <source>
        <dbReference type="SAM" id="Phobius"/>
    </source>
</evidence>
<keyword evidence="3" id="KW-1185">Reference proteome</keyword>
<feature type="transmembrane region" description="Helical" evidence="1">
    <location>
        <begin position="25"/>
        <end position="47"/>
    </location>
</feature>
<organism evidence="2 3">
    <name type="scientific">Lichenicoccus roseus</name>
    <dbReference type="NCBI Taxonomy" id="2683649"/>
    <lineage>
        <taxon>Bacteria</taxon>
        <taxon>Pseudomonadati</taxon>
        <taxon>Pseudomonadota</taxon>
        <taxon>Alphaproteobacteria</taxon>
        <taxon>Acetobacterales</taxon>
        <taxon>Acetobacteraceae</taxon>
        <taxon>Lichenicoccus</taxon>
    </lineage>
</organism>
<keyword evidence="1" id="KW-0812">Transmembrane</keyword>
<dbReference type="SUPFAM" id="SSF81324">
    <property type="entry name" value="Voltage-gated potassium channels"/>
    <property type="match status" value="1"/>
</dbReference>
<accession>A0A5R9J6A1</accession>
<feature type="transmembrane region" description="Helical" evidence="1">
    <location>
        <begin position="53"/>
        <end position="71"/>
    </location>
</feature>
<keyword evidence="1" id="KW-1133">Transmembrane helix</keyword>
<evidence type="ECO:0000313" key="3">
    <source>
        <dbReference type="Proteomes" id="UP000305654"/>
    </source>
</evidence>
<name>A0A5R9J6A1_9PROT</name>
<dbReference type="RefSeq" id="WP_138325165.1">
    <property type="nucleotide sequence ID" value="NZ_VCDI01000002.1"/>
</dbReference>
<proteinExistence type="predicted"/>
<feature type="transmembrane region" description="Helical" evidence="1">
    <location>
        <begin position="134"/>
        <end position="157"/>
    </location>
</feature>
<feature type="transmembrane region" description="Helical" evidence="1">
    <location>
        <begin position="207"/>
        <end position="225"/>
    </location>
</feature>
<dbReference type="Proteomes" id="UP000305654">
    <property type="component" value="Unassembled WGS sequence"/>
</dbReference>
<comment type="caution">
    <text evidence="2">The sequence shown here is derived from an EMBL/GenBank/DDBJ whole genome shotgun (WGS) entry which is preliminary data.</text>
</comment>
<gene>
    <name evidence="2" type="ORF">FE263_06560</name>
</gene>
<evidence type="ECO:0008006" key="4">
    <source>
        <dbReference type="Google" id="ProtNLM"/>
    </source>
</evidence>
<evidence type="ECO:0000313" key="2">
    <source>
        <dbReference type="EMBL" id="TLU73092.1"/>
    </source>
</evidence>
<sequence>MSAGLTPARHAGAVRHSLLSREPGWQFSVMLALDVVMLFVAVPALTAGEVDRSLVFLLQFILAAIAIGLLAKSPWLRGALAASFAIPLLARLLPGLLPQATTLTMVFAYNVLVTAAMARAVFGPGEVNHHRIAGAIFIYLNVGLLFAVAYTGLQLAIPGAFSGLADHARPHPSSMIHLSFSTMTAIGNSGITPQSPFAASLSDLQTIVGQLFPAILLSRLVGLHVSRSR</sequence>
<dbReference type="Gene3D" id="1.10.287.70">
    <property type="match status" value="1"/>
</dbReference>
<protein>
    <recommendedName>
        <fullName evidence="4">Two pore domain potassium channel family protein</fullName>
    </recommendedName>
</protein>
<dbReference type="AlphaFoldDB" id="A0A5R9J6A1"/>
<reference evidence="2 3" key="1">
    <citation type="submission" date="2019-05" db="EMBL/GenBank/DDBJ databases">
        <authorList>
            <person name="Pankratov T."/>
            <person name="Grouzdev D."/>
        </authorList>
    </citation>
    <scope>NUCLEOTIDE SEQUENCE [LARGE SCALE GENOMIC DNA]</scope>
    <source>
        <strain evidence="2 3">KEBCLARHB70R</strain>
    </source>
</reference>
<keyword evidence="1" id="KW-0472">Membrane</keyword>
<feature type="transmembrane region" description="Helical" evidence="1">
    <location>
        <begin position="103"/>
        <end position="122"/>
    </location>
</feature>
<dbReference type="EMBL" id="VCDI01000002">
    <property type="protein sequence ID" value="TLU73092.1"/>
    <property type="molecule type" value="Genomic_DNA"/>
</dbReference>